<dbReference type="SMART" id="SM00240">
    <property type="entry name" value="FHA"/>
    <property type="match status" value="1"/>
</dbReference>
<comment type="subcellular location">
    <subcellularLocation>
        <location evidence="2">Chromosome</location>
    </subcellularLocation>
    <subcellularLocation>
        <location evidence="1">Nucleus</location>
    </subcellularLocation>
</comment>
<dbReference type="InterPro" id="IPR000253">
    <property type="entry name" value="FHA_dom"/>
</dbReference>
<dbReference type="FunFam" id="2.60.200.20:FF:000017">
    <property type="entry name" value="Nibrin"/>
    <property type="match status" value="1"/>
</dbReference>
<evidence type="ECO:0000256" key="3">
    <source>
        <dbReference type="ARBA" id="ARBA00022454"/>
    </source>
</evidence>
<dbReference type="GO" id="GO:0007095">
    <property type="term" value="P:mitotic G2 DNA damage checkpoint signaling"/>
    <property type="evidence" value="ECO:0007669"/>
    <property type="project" value="InterPro"/>
</dbReference>
<feature type="domain" description="FHA" evidence="10">
    <location>
        <begin position="22"/>
        <end position="81"/>
    </location>
</feature>
<keyword evidence="6" id="KW-0539">Nucleus</keyword>
<dbReference type="CDD" id="cd22667">
    <property type="entry name" value="FHA_NBN"/>
    <property type="match status" value="1"/>
</dbReference>
<dbReference type="GO" id="GO:0030870">
    <property type="term" value="C:Mre11 complex"/>
    <property type="evidence" value="ECO:0007669"/>
    <property type="project" value="InterPro"/>
</dbReference>
<evidence type="ECO:0000256" key="5">
    <source>
        <dbReference type="ARBA" id="ARBA00023204"/>
    </source>
</evidence>
<accession>A0A212CEL5</accession>
<dbReference type="OrthoDB" id="552194at2759"/>
<dbReference type="GO" id="GO:0000724">
    <property type="term" value="P:double-strand break repair via homologous recombination"/>
    <property type="evidence" value="ECO:0007669"/>
    <property type="project" value="TreeGrafter"/>
</dbReference>
<sequence length="158" mass="17531">MDRQCKAVWRGPNERLLTGVEYIVGRKNCGILIENDQSISRNHATLTSNFSVTNLSQTNEIPVLTIKDNSKYGTFVNEEKMQNGLSQILKSGDRVTFGVFESKFSVSPTYLPLRAVSPLPAVQQERSQPFPPGEPGRFEGKRSPSSGLRSPCARDESL</sequence>
<feature type="region of interest" description="Disordered" evidence="9">
    <location>
        <begin position="121"/>
        <end position="158"/>
    </location>
</feature>
<name>A0A212CEL5_CEREH</name>
<evidence type="ECO:0000313" key="12">
    <source>
        <dbReference type="Proteomes" id="UP000242450"/>
    </source>
</evidence>
<evidence type="ECO:0000256" key="6">
    <source>
        <dbReference type="ARBA" id="ARBA00023242"/>
    </source>
</evidence>
<evidence type="ECO:0000313" key="11">
    <source>
        <dbReference type="EMBL" id="OWK04443.1"/>
    </source>
</evidence>
<keyword evidence="7" id="KW-0131">Cell cycle</keyword>
<evidence type="ECO:0000256" key="4">
    <source>
        <dbReference type="ARBA" id="ARBA00022763"/>
    </source>
</evidence>
<dbReference type="AlphaFoldDB" id="A0A212CEL5"/>
<dbReference type="InterPro" id="IPR040227">
    <property type="entry name" value="Nibrin-rel"/>
</dbReference>
<comment type="caution">
    <text evidence="11">The sequence shown here is derived from an EMBL/GenBank/DDBJ whole genome shotgun (WGS) entry which is preliminary data.</text>
</comment>
<keyword evidence="4" id="KW-0227">DNA damage</keyword>
<reference evidence="11 12" key="1">
    <citation type="journal article" date="2018" name="Mol. Genet. Genomics">
        <title>The red deer Cervus elaphus genome CerEla1.0: sequencing, annotating, genes, and chromosomes.</title>
        <authorList>
            <person name="Bana N.A."/>
            <person name="Nyiri A."/>
            <person name="Nagy J."/>
            <person name="Frank K."/>
            <person name="Nagy T."/>
            <person name="Steger V."/>
            <person name="Schiller M."/>
            <person name="Lakatos P."/>
            <person name="Sugar L."/>
            <person name="Horn P."/>
            <person name="Barta E."/>
            <person name="Orosz L."/>
        </authorList>
    </citation>
    <scope>NUCLEOTIDE SEQUENCE [LARGE SCALE GENOMIC DNA]</scope>
    <source>
        <strain evidence="11">Hungarian</strain>
    </source>
</reference>
<comment type="similarity">
    <text evidence="8">Belongs to the Nibrin family.</text>
</comment>
<evidence type="ECO:0000256" key="8">
    <source>
        <dbReference type="ARBA" id="ARBA00044757"/>
    </source>
</evidence>
<evidence type="ECO:0000256" key="9">
    <source>
        <dbReference type="SAM" id="MobiDB-lite"/>
    </source>
</evidence>
<gene>
    <name evidence="11" type="ORF">Celaphus_00016447</name>
</gene>
<keyword evidence="5" id="KW-0234">DNA repair</keyword>
<dbReference type="EMBL" id="MKHE01000021">
    <property type="protein sequence ID" value="OWK04443.1"/>
    <property type="molecule type" value="Genomic_DNA"/>
</dbReference>
<evidence type="ECO:0000256" key="1">
    <source>
        <dbReference type="ARBA" id="ARBA00004123"/>
    </source>
</evidence>
<evidence type="ECO:0000259" key="10">
    <source>
        <dbReference type="PROSITE" id="PS50006"/>
    </source>
</evidence>
<dbReference type="Gene3D" id="2.60.200.20">
    <property type="match status" value="1"/>
</dbReference>
<dbReference type="GO" id="GO:0003684">
    <property type="term" value="F:damaged DNA binding"/>
    <property type="evidence" value="ECO:0007669"/>
    <property type="project" value="TreeGrafter"/>
</dbReference>
<organism evidence="11 12">
    <name type="scientific">Cervus elaphus hippelaphus</name>
    <name type="common">European red deer</name>
    <dbReference type="NCBI Taxonomy" id="46360"/>
    <lineage>
        <taxon>Eukaryota</taxon>
        <taxon>Metazoa</taxon>
        <taxon>Chordata</taxon>
        <taxon>Craniata</taxon>
        <taxon>Vertebrata</taxon>
        <taxon>Euteleostomi</taxon>
        <taxon>Mammalia</taxon>
        <taxon>Eutheria</taxon>
        <taxon>Laurasiatheria</taxon>
        <taxon>Artiodactyla</taxon>
        <taxon>Ruminantia</taxon>
        <taxon>Pecora</taxon>
        <taxon>Cervidae</taxon>
        <taxon>Cervinae</taxon>
        <taxon>Cervus</taxon>
    </lineage>
</organism>
<dbReference type="PANTHER" id="PTHR12162:SF0">
    <property type="entry name" value="NIBRIN"/>
    <property type="match status" value="1"/>
</dbReference>
<proteinExistence type="inferred from homology"/>
<evidence type="ECO:0000256" key="2">
    <source>
        <dbReference type="ARBA" id="ARBA00004286"/>
    </source>
</evidence>
<dbReference type="SUPFAM" id="SSF49879">
    <property type="entry name" value="SMAD/FHA domain"/>
    <property type="match status" value="1"/>
</dbReference>
<dbReference type="GO" id="GO:0005694">
    <property type="term" value="C:chromosome"/>
    <property type="evidence" value="ECO:0007669"/>
    <property type="project" value="UniProtKB-SubCell"/>
</dbReference>
<dbReference type="Proteomes" id="UP000242450">
    <property type="component" value="Chromosome 21"/>
</dbReference>
<evidence type="ECO:0000256" key="7">
    <source>
        <dbReference type="ARBA" id="ARBA00023306"/>
    </source>
</evidence>
<dbReference type="PROSITE" id="PS50006">
    <property type="entry name" value="FHA_DOMAIN"/>
    <property type="match status" value="1"/>
</dbReference>
<keyword evidence="3" id="KW-0158">Chromosome</keyword>
<protein>
    <submittedName>
        <fullName evidence="11">NBN</fullName>
    </submittedName>
</protein>
<dbReference type="InterPro" id="IPR008984">
    <property type="entry name" value="SMAD_FHA_dom_sf"/>
</dbReference>
<keyword evidence="12" id="KW-1185">Reference proteome</keyword>
<dbReference type="PANTHER" id="PTHR12162">
    <property type="entry name" value="NIBRIN-RELATED"/>
    <property type="match status" value="1"/>
</dbReference>
<dbReference type="Pfam" id="PF00498">
    <property type="entry name" value="FHA"/>
    <property type="match status" value="1"/>
</dbReference>